<accession>A0A1I0ZB10</accession>
<dbReference type="InterPro" id="IPR036388">
    <property type="entry name" value="WH-like_DNA-bd_sf"/>
</dbReference>
<dbReference type="InterPro" id="IPR007630">
    <property type="entry name" value="RNA_pol_sigma70_r4"/>
</dbReference>
<evidence type="ECO:0000259" key="1">
    <source>
        <dbReference type="Pfam" id="PF04545"/>
    </source>
</evidence>
<gene>
    <name evidence="2" type="ORF">SAMN04488528_101934</name>
</gene>
<evidence type="ECO:0000313" key="2">
    <source>
        <dbReference type="EMBL" id="SFB22939.1"/>
    </source>
</evidence>
<feature type="domain" description="RNA polymerase sigma-70 region 4" evidence="1">
    <location>
        <begin position="183"/>
        <end position="213"/>
    </location>
</feature>
<dbReference type="Gene3D" id="1.10.10.10">
    <property type="entry name" value="Winged helix-like DNA-binding domain superfamily/Winged helix DNA-binding domain"/>
    <property type="match status" value="1"/>
</dbReference>
<dbReference type="STRING" id="84698.SAMN04488528_101934"/>
<dbReference type="OrthoDB" id="1791683at2"/>
<evidence type="ECO:0000313" key="3">
    <source>
        <dbReference type="Proteomes" id="UP000198619"/>
    </source>
</evidence>
<protein>
    <submittedName>
        <fullName evidence="2">Sigma-70, region 4</fullName>
    </submittedName>
</protein>
<organism evidence="2 3">
    <name type="scientific">Clostridium frigidicarnis</name>
    <dbReference type="NCBI Taxonomy" id="84698"/>
    <lineage>
        <taxon>Bacteria</taxon>
        <taxon>Bacillati</taxon>
        <taxon>Bacillota</taxon>
        <taxon>Clostridia</taxon>
        <taxon>Eubacteriales</taxon>
        <taxon>Clostridiaceae</taxon>
        <taxon>Clostridium</taxon>
    </lineage>
</organism>
<dbReference type="Proteomes" id="UP000198619">
    <property type="component" value="Unassembled WGS sequence"/>
</dbReference>
<dbReference type="InterPro" id="IPR013324">
    <property type="entry name" value="RNA_pol_sigma_r3/r4-like"/>
</dbReference>
<keyword evidence="3" id="KW-1185">Reference proteome</keyword>
<reference evidence="2 3" key="1">
    <citation type="submission" date="2016-10" db="EMBL/GenBank/DDBJ databases">
        <authorList>
            <person name="de Groot N.N."/>
        </authorList>
    </citation>
    <scope>NUCLEOTIDE SEQUENCE [LARGE SCALE GENOMIC DNA]</scope>
    <source>
        <strain evidence="2 3">DSM 12271</strain>
    </source>
</reference>
<dbReference type="GO" id="GO:0006352">
    <property type="term" value="P:DNA-templated transcription initiation"/>
    <property type="evidence" value="ECO:0007669"/>
    <property type="project" value="InterPro"/>
</dbReference>
<dbReference type="EMBL" id="FOKI01000019">
    <property type="protein sequence ID" value="SFB22939.1"/>
    <property type="molecule type" value="Genomic_DNA"/>
</dbReference>
<sequence length="834" mass="100045">MIKSIDKTKKTCFKGELISNIFYENSFKLFKEFCKDNGFEYDYQLKKFDFNLLKEEKGFGPLKINTIIERWNEYTNRKKKINKESIFNEEVNIHEDYTNMNINKLKGLFVEQRIIEYFIENKIDTIGEITPVALKNISTIPNVGKSKVLKFESNLKLLQYPKEELSIKLLAIIKKDENYKIYKMRAVKDITLQSIADENGISRERVRQLENRVQKKFNGYFSLFFNYMKEIIGKNKIFDYRHIKRFIKNKEDALVLRYALINGACDMVQYFQEINKFIIDERTKDIKIKLALIEEEVGEIFNYYDSLYVVEQMLKDYELGFLDYEDFITYLYSRGYKSHNDYLWKGSMKLSKCYGVIVKEYFKDGIKLSDEKNIERVTAIFKRKFGREDFCDNIRAISARIESENVLCDRGTYISPEYIRIPKWLLKEIKNYILDSKEDTLLISDIFYVFEDKLRKSGNVTNRYFLHGVLKYYYKEEFVFTKDSISKGEHDIISSHKIFEKFLEEKKRPVSKKEIRKIYPGWTESMFNNAVALNKNIIYWDNGYFINSDILKIDYKDKDKLEELLIESFRENNNYTNANVFYDKCTSDFPEFIEKNSIKNSFNIYSILEYIFGDKYYFRRPHILLDEQKNQFTTLDLFYELFNKQQVISYEEFSQHFIKLKFTERTIYNAFHRVLDELIELDDDRYMQKKNFNLSKDILGKIKKGLDLMMDDRGYYPLKTVQDFTFLPDVKFKWNQYLLSSIVENYIQEYKIIEKNIKDRRYKCSILVPNDGKFNSIKDIILYILKNEYSGKMNILDIQEYLRDRGVILKGIPKEVFKCTDFIVNDDGQVIIDK</sequence>
<dbReference type="Pfam" id="PF04545">
    <property type="entry name" value="Sigma70_r4"/>
    <property type="match status" value="1"/>
</dbReference>
<name>A0A1I0ZB10_9CLOT</name>
<proteinExistence type="predicted"/>
<dbReference type="RefSeq" id="WP_090041782.1">
    <property type="nucleotide sequence ID" value="NZ_FOKI01000019.1"/>
</dbReference>
<dbReference type="AlphaFoldDB" id="A0A1I0ZB10"/>
<dbReference type="GO" id="GO:0003700">
    <property type="term" value="F:DNA-binding transcription factor activity"/>
    <property type="evidence" value="ECO:0007669"/>
    <property type="project" value="InterPro"/>
</dbReference>
<dbReference type="SUPFAM" id="SSF88659">
    <property type="entry name" value="Sigma3 and sigma4 domains of RNA polymerase sigma factors"/>
    <property type="match status" value="1"/>
</dbReference>